<dbReference type="AlphaFoldDB" id="A0AAJ2PKC7"/>
<dbReference type="RefSeq" id="WP_319688802.1">
    <property type="nucleotide sequence ID" value="NZ_JARAWN010000006.1"/>
</dbReference>
<feature type="compositionally biased region" description="Basic and acidic residues" evidence="1">
    <location>
        <begin position="25"/>
        <end position="44"/>
    </location>
</feature>
<sequence length="125" mass="13590">MRPRPRFEDDVPAEPGAERLGQVRPGDRRVLADGDHAGDVRALEQGDGDIGIGKALPGISPYTLTSRLRQFETHGNVVRTAYAEIPPMRRIPADPLGEGLRDVLDAMNAWAQAVPDPYPEPDAVT</sequence>
<feature type="region of interest" description="Disordered" evidence="1">
    <location>
        <begin position="1"/>
        <end position="47"/>
    </location>
</feature>
<protein>
    <submittedName>
        <fullName evidence="3">Winged helix-turn-helix transcriptional regulator</fullName>
    </submittedName>
</protein>
<comment type="caution">
    <text evidence="3">The sequence shown here is derived from an EMBL/GenBank/DDBJ whole genome shotgun (WGS) entry which is preliminary data.</text>
</comment>
<dbReference type="SUPFAM" id="SSF46785">
    <property type="entry name" value="Winged helix' DNA-binding domain"/>
    <property type="match status" value="1"/>
</dbReference>
<dbReference type="InterPro" id="IPR036388">
    <property type="entry name" value="WH-like_DNA-bd_sf"/>
</dbReference>
<dbReference type="InterPro" id="IPR036390">
    <property type="entry name" value="WH_DNA-bd_sf"/>
</dbReference>
<reference evidence="3" key="1">
    <citation type="journal article" date="2023" name="Microb. Genom.">
        <title>Mesoterricola silvestris gen. nov., sp. nov., Mesoterricola sediminis sp. nov., Geothrix oryzae sp. nov., Geothrix edaphica sp. nov., Geothrix rubra sp. nov., and Geothrix limicola sp. nov., six novel members of Acidobacteriota isolated from soils.</title>
        <authorList>
            <person name="Weisberg A.J."/>
            <person name="Pearce E."/>
            <person name="Kramer C.G."/>
            <person name="Chang J.H."/>
            <person name="Clarke C.R."/>
        </authorList>
    </citation>
    <scope>NUCLEOTIDE SEQUENCE</scope>
    <source>
        <strain evidence="3">ND06-05F</strain>
    </source>
</reference>
<name>A0AAJ2PKC7_9ACTN</name>
<gene>
    <name evidence="3" type="ORF">PV367_02010</name>
</gene>
<organism evidence="3 4">
    <name type="scientific">Streptomyces europaeiscabiei</name>
    <dbReference type="NCBI Taxonomy" id="146819"/>
    <lineage>
        <taxon>Bacteria</taxon>
        <taxon>Bacillati</taxon>
        <taxon>Actinomycetota</taxon>
        <taxon>Actinomycetes</taxon>
        <taxon>Kitasatosporales</taxon>
        <taxon>Streptomycetaceae</taxon>
        <taxon>Streptomyces</taxon>
    </lineage>
</organism>
<dbReference type="Pfam" id="PF01638">
    <property type="entry name" value="HxlR"/>
    <property type="match status" value="1"/>
</dbReference>
<dbReference type="Proteomes" id="UP001273589">
    <property type="component" value="Unassembled WGS sequence"/>
</dbReference>
<evidence type="ECO:0000259" key="2">
    <source>
        <dbReference type="PROSITE" id="PS51118"/>
    </source>
</evidence>
<accession>A0AAJ2PKC7</accession>
<evidence type="ECO:0000256" key="1">
    <source>
        <dbReference type="SAM" id="MobiDB-lite"/>
    </source>
</evidence>
<dbReference type="Gene3D" id="1.10.10.10">
    <property type="entry name" value="Winged helix-like DNA-binding domain superfamily/Winged helix DNA-binding domain"/>
    <property type="match status" value="1"/>
</dbReference>
<evidence type="ECO:0000313" key="3">
    <source>
        <dbReference type="EMBL" id="MDX3128601.1"/>
    </source>
</evidence>
<dbReference type="PROSITE" id="PS51118">
    <property type="entry name" value="HTH_HXLR"/>
    <property type="match status" value="1"/>
</dbReference>
<dbReference type="EMBL" id="JARAWN010000006">
    <property type="protein sequence ID" value="MDX3128601.1"/>
    <property type="molecule type" value="Genomic_DNA"/>
</dbReference>
<dbReference type="InterPro" id="IPR002577">
    <property type="entry name" value="HTH_HxlR"/>
</dbReference>
<evidence type="ECO:0000313" key="4">
    <source>
        <dbReference type="Proteomes" id="UP001273589"/>
    </source>
</evidence>
<feature type="domain" description="HTH hxlR-type" evidence="2">
    <location>
        <begin position="14"/>
        <end position="119"/>
    </location>
</feature>
<proteinExistence type="predicted"/>